<protein>
    <submittedName>
        <fullName evidence="1">Uncharacterized protein</fullName>
    </submittedName>
</protein>
<sequence length="53" mass="6143">MPQREAFFRWVRRGVIVEHNGAALPDDIAPKTGLRNDKLHRFLKNGAFGHRVF</sequence>
<reference evidence="1" key="1">
    <citation type="journal article" date="2015" name="PeerJ">
        <title>First genomic representation of candidate bacterial phylum KSB3 points to enhanced environmental sensing as a trigger of wastewater bulking.</title>
        <authorList>
            <person name="Sekiguchi Y."/>
            <person name="Ohashi A."/>
            <person name="Parks D.H."/>
            <person name="Yamauchi T."/>
            <person name="Tyson G.W."/>
            <person name="Hugenholtz P."/>
        </authorList>
    </citation>
    <scope>NUCLEOTIDE SEQUENCE [LARGE SCALE GENOMIC DNA]</scope>
</reference>
<organism evidence="1">
    <name type="scientific">Candidatus Moduliflexus flocculans</name>
    <dbReference type="NCBI Taxonomy" id="1499966"/>
    <lineage>
        <taxon>Bacteria</taxon>
        <taxon>Candidatus Moduliflexota</taxon>
        <taxon>Candidatus Moduliflexia</taxon>
        <taxon>Candidatus Moduliflexales</taxon>
        <taxon>Candidatus Moduliflexaceae</taxon>
    </lineage>
</organism>
<dbReference type="AlphaFoldDB" id="A0A0S6VPQ3"/>
<keyword evidence="2" id="KW-1185">Reference proteome</keyword>
<dbReference type="EMBL" id="DF820455">
    <property type="protein sequence ID" value="GAK49035.1"/>
    <property type="molecule type" value="Genomic_DNA"/>
</dbReference>
<name>A0A0S6VPQ3_9BACT</name>
<evidence type="ECO:0000313" key="1">
    <source>
        <dbReference type="EMBL" id="GAK49035.1"/>
    </source>
</evidence>
<proteinExistence type="predicted"/>
<gene>
    <name evidence="1" type="ORF">U14_00253</name>
</gene>
<dbReference type="HOGENOM" id="CLU_3058862_0_0_0"/>
<dbReference type="Proteomes" id="UP000030700">
    <property type="component" value="Unassembled WGS sequence"/>
</dbReference>
<accession>A0A0S6VPQ3</accession>
<evidence type="ECO:0000313" key="2">
    <source>
        <dbReference type="Proteomes" id="UP000030700"/>
    </source>
</evidence>